<dbReference type="Pfam" id="PF02811">
    <property type="entry name" value="PHP"/>
    <property type="match status" value="1"/>
</dbReference>
<comment type="similarity">
    <text evidence="2 8">Belongs to the PHP hydrolase family. HisK subfamily.</text>
</comment>
<keyword evidence="5 8" id="KW-0378">Hydrolase</keyword>
<dbReference type="NCBIfam" id="TIGR01856">
    <property type="entry name" value="hisJ_fam"/>
    <property type="match status" value="1"/>
</dbReference>
<evidence type="ECO:0000256" key="3">
    <source>
        <dbReference type="ARBA" id="ARBA00013085"/>
    </source>
</evidence>
<keyword evidence="4 8" id="KW-0028">Amino-acid biosynthesis</keyword>
<keyword evidence="6 8" id="KW-0368">Histidine biosynthesis</keyword>
<keyword evidence="11" id="KW-1185">Reference proteome</keyword>
<sequence>MFCDYHVHSRYSDDSCYPMEDCVKDAIDMGMDEICFCDHVDYGVKLDPMDLEEEMRANTVLNVDYPRYFAQLSALQEAYRGQITIRKGLEFGMQTHTIAAFERLQKQWPLDFVILSIHQVNDQQFHLREFQKGKSEEQYYKAYYEELLAVIQQYKGYSVLGHLDLMKRYDDKDGYDGFVHHQDLITEILRQVIADGKGIELNTSSVRYGLDSLLPDERILRLYRELGGTILTIGSDSHAPAHLGTGIEEQKKMLKTIGFTHFCTFERMRPIFQPL</sequence>
<evidence type="ECO:0000256" key="7">
    <source>
        <dbReference type="ARBA" id="ARBA00049158"/>
    </source>
</evidence>
<dbReference type="PANTHER" id="PTHR21039">
    <property type="entry name" value="HISTIDINOL PHOSPHATASE-RELATED"/>
    <property type="match status" value="1"/>
</dbReference>
<dbReference type="RefSeq" id="WP_289608251.1">
    <property type="nucleotide sequence ID" value="NZ_JAUDCG010000046.1"/>
</dbReference>
<dbReference type="SUPFAM" id="SSF89550">
    <property type="entry name" value="PHP domain-like"/>
    <property type="match status" value="1"/>
</dbReference>
<dbReference type="SMART" id="SM00481">
    <property type="entry name" value="POLIIIAc"/>
    <property type="match status" value="1"/>
</dbReference>
<dbReference type="InterPro" id="IPR004013">
    <property type="entry name" value="PHP_dom"/>
</dbReference>
<comment type="pathway">
    <text evidence="1 8">Amino-acid biosynthesis; L-histidine biosynthesis; L-histidine from 5-phospho-alpha-D-ribose 1-diphosphate: step 8/9.</text>
</comment>
<dbReference type="InterPro" id="IPR010140">
    <property type="entry name" value="Histidinol_P_phosphatase_HisJ"/>
</dbReference>
<reference evidence="10 11" key="3">
    <citation type="submission" date="2023-06" db="EMBL/GenBank/DDBJ databases">
        <authorList>
            <person name="Zeman M."/>
            <person name="Kubasova T."/>
            <person name="Jahodarova E."/>
            <person name="Nykrynova M."/>
            <person name="Rychlik I."/>
        </authorList>
    </citation>
    <scope>NUCLEOTIDE SEQUENCE [LARGE SCALE GENOMIC DNA]</scope>
    <source>
        <strain evidence="10 11">ET39</strain>
    </source>
</reference>
<evidence type="ECO:0000256" key="5">
    <source>
        <dbReference type="ARBA" id="ARBA00022801"/>
    </source>
</evidence>
<evidence type="ECO:0000313" key="10">
    <source>
        <dbReference type="EMBL" id="MDM8157808.1"/>
    </source>
</evidence>
<proteinExistence type="inferred from homology"/>
<dbReference type="InterPro" id="IPR003141">
    <property type="entry name" value="Pol/His_phosphatase_N"/>
</dbReference>
<name>A0ABT7UDU9_9FIRM</name>
<reference evidence="11" key="1">
    <citation type="submission" date="2023-06" db="EMBL/GenBank/DDBJ databases">
        <title>Identification and characterization of horizontal gene transfer across gut microbiota members of farm animals based on homology search.</title>
        <authorList>
            <person name="Zeman M."/>
            <person name="Kubasova T."/>
            <person name="Jahodarova E."/>
            <person name="Nykrynova M."/>
            <person name="Rychlik I."/>
        </authorList>
    </citation>
    <scope>NUCLEOTIDE SEQUENCE [LARGE SCALE GENOMIC DNA]</scope>
    <source>
        <strain evidence="11">ET39</strain>
    </source>
</reference>
<dbReference type="EC" id="3.1.3.15" evidence="3 8"/>
<organism evidence="10 11">
    <name type="scientific">Amedibacillus dolichus</name>
    <dbReference type="NCBI Taxonomy" id="31971"/>
    <lineage>
        <taxon>Bacteria</taxon>
        <taxon>Bacillati</taxon>
        <taxon>Bacillota</taxon>
        <taxon>Erysipelotrichia</taxon>
        <taxon>Erysipelotrichales</taxon>
        <taxon>Erysipelotrichaceae</taxon>
        <taxon>Amedibacillus</taxon>
    </lineage>
</organism>
<evidence type="ECO:0000259" key="9">
    <source>
        <dbReference type="SMART" id="SM00481"/>
    </source>
</evidence>
<dbReference type="InterPro" id="IPR016195">
    <property type="entry name" value="Pol/histidinol_Pase-like"/>
</dbReference>
<feature type="domain" description="Polymerase/histidinol phosphatase N-terminal" evidence="9">
    <location>
        <begin position="3"/>
        <end position="95"/>
    </location>
</feature>
<protein>
    <recommendedName>
        <fullName evidence="3 8">Histidinol-phosphatase</fullName>
        <shortName evidence="8">HolPase</shortName>
        <ecNumber evidence="3 8">3.1.3.15</ecNumber>
    </recommendedName>
</protein>
<evidence type="ECO:0000313" key="11">
    <source>
        <dbReference type="Proteomes" id="UP001529340"/>
    </source>
</evidence>
<evidence type="ECO:0000256" key="1">
    <source>
        <dbReference type="ARBA" id="ARBA00004970"/>
    </source>
</evidence>
<evidence type="ECO:0000256" key="4">
    <source>
        <dbReference type="ARBA" id="ARBA00022605"/>
    </source>
</evidence>
<accession>A0ABT7UDU9</accession>
<comment type="caution">
    <text evidence="10">The sequence shown here is derived from an EMBL/GenBank/DDBJ whole genome shotgun (WGS) entry which is preliminary data.</text>
</comment>
<dbReference type="PANTHER" id="PTHR21039:SF0">
    <property type="entry name" value="HISTIDINOL-PHOSPHATASE"/>
    <property type="match status" value="1"/>
</dbReference>
<dbReference type="Gene3D" id="3.20.20.140">
    <property type="entry name" value="Metal-dependent hydrolases"/>
    <property type="match status" value="1"/>
</dbReference>
<evidence type="ECO:0000256" key="8">
    <source>
        <dbReference type="RuleBase" id="RU366003"/>
    </source>
</evidence>
<comment type="catalytic activity">
    <reaction evidence="7 8">
        <text>L-histidinol phosphate + H2O = L-histidinol + phosphate</text>
        <dbReference type="Rhea" id="RHEA:14465"/>
        <dbReference type="ChEBI" id="CHEBI:15377"/>
        <dbReference type="ChEBI" id="CHEBI:43474"/>
        <dbReference type="ChEBI" id="CHEBI:57699"/>
        <dbReference type="ChEBI" id="CHEBI:57980"/>
        <dbReference type="EC" id="3.1.3.15"/>
    </reaction>
</comment>
<evidence type="ECO:0000256" key="2">
    <source>
        <dbReference type="ARBA" id="ARBA00009152"/>
    </source>
</evidence>
<evidence type="ECO:0000256" key="6">
    <source>
        <dbReference type="ARBA" id="ARBA00023102"/>
    </source>
</evidence>
<dbReference type="Proteomes" id="UP001529340">
    <property type="component" value="Unassembled WGS sequence"/>
</dbReference>
<gene>
    <name evidence="10" type="ORF">QUV96_09180</name>
</gene>
<reference evidence="10 11" key="2">
    <citation type="submission" date="2023-06" db="EMBL/GenBank/DDBJ databases">
        <title>Identification and characterization of horizontal gene transfer across gut microbiota members of farm animals based on homology search.</title>
        <authorList>
            <person name="Schwarzerova J."/>
            <person name="Nykrynova M."/>
            <person name="Jureckova K."/>
            <person name="Cejkova D."/>
            <person name="Rychlik I."/>
        </authorList>
    </citation>
    <scope>NUCLEOTIDE SEQUENCE [LARGE SCALE GENOMIC DNA]</scope>
    <source>
        <strain evidence="10 11">ET39</strain>
    </source>
</reference>
<dbReference type="EMBL" id="JAUDCG010000046">
    <property type="protein sequence ID" value="MDM8157808.1"/>
    <property type="molecule type" value="Genomic_DNA"/>
</dbReference>